<dbReference type="InterPro" id="IPR025669">
    <property type="entry name" value="AAA_dom"/>
</dbReference>
<name>A0A3A5MJ82_9MICO</name>
<feature type="domain" description="AAA" evidence="1">
    <location>
        <begin position="5"/>
        <end position="179"/>
    </location>
</feature>
<dbReference type="PANTHER" id="PTHR13696">
    <property type="entry name" value="P-LOOP CONTAINING NUCLEOSIDE TRIPHOSPHATE HYDROLASE"/>
    <property type="match status" value="1"/>
</dbReference>
<dbReference type="RefSeq" id="WP_119972342.1">
    <property type="nucleotide sequence ID" value="NZ_JBHSQA010000024.1"/>
</dbReference>
<evidence type="ECO:0000313" key="3">
    <source>
        <dbReference type="Proteomes" id="UP000272015"/>
    </source>
</evidence>
<comment type="caution">
    <text evidence="2">The sequence shown here is derived from an EMBL/GenBank/DDBJ whole genome shotgun (WGS) entry which is preliminary data.</text>
</comment>
<sequence>MAIARTVAVEQGKGGVGKTSLVANVGGLAAAAGVRTLIVDLDPQGNIARDLGFAPSDGQELFNAFATGGSLPVLKDVRPNLDVVPGGPAVGDIAGLNFSWQQRGAGDFGVQLERTLGAIAGEYDLILLDTPPGDRVIAEGALAVATSVVIPTRSDEASIDGVARVAERFQNVAARNPQLRLAGVVLFAVGSRSVRLERDVRAALTDLLGGVAPVFETRIRHLDSAAVDARSRGLLIHELEQAARDDRTARLTALKAKEKPADGLFVRDASGLAEDYENLTREILTALSQIQDEVVTA</sequence>
<dbReference type="AlphaFoldDB" id="A0A3A5MJ82"/>
<dbReference type="Pfam" id="PF13614">
    <property type="entry name" value="AAA_31"/>
    <property type="match status" value="1"/>
</dbReference>
<dbReference type="SUPFAM" id="SSF52540">
    <property type="entry name" value="P-loop containing nucleoside triphosphate hydrolases"/>
    <property type="match status" value="1"/>
</dbReference>
<dbReference type="CDD" id="cd02042">
    <property type="entry name" value="ParAB_family"/>
    <property type="match status" value="1"/>
</dbReference>
<proteinExistence type="predicted"/>
<reference evidence="2 3" key="1">
    <citation type="submission" date="2018-09" db="EMBL/GenBank/DDBJ databases">
        <title>Novel species of Cryobacterium.</title>
        <authorList>
            <person name="Liu Q."/>
            <person name="Xin Y.-H."/>
        </authorList>
    </citation>
    <scope>NUCLEOTIDE SEQUENCE [LARGE SCALE GENOMIC DNA]</scope>
    <source>
        <strain evidence="2 3">Hh39</strain>
    </source>
</reference>
<dbReference type="OrthoDB" id="128708at2"/>
<dbReference type="EMBL" id="QZVS01000063">
    <property type="protein sequence ID" value="RJT90207.1"/>
    <property type="molecule type" value="Genomic_DNA"/>
</dbReference>
<protein>
    <submittedName>
        <fullName evidence="2">ParA family protein</fullName>
    </submittedName>
</protein>
<dbReference type="InterPro" id="IPR027417">
    <property type="entry name" value="P-loop_NTPase"/>
</dbReference>
<dbReference type="Proteomes" id="UP000272015">
    <property type="component" value="Unassembled WGS sequence"/>
</dbReference>
<organism evidence="2 3">
    <name type="scientific">Cryobacterium melibiosiphilum</name>
    <dbReference type="NCBI Taxonomy" id="995039"/>
    <lineage>
        <taxon>Bacteria</taxon>
        <taxon>Bacillati</taxon>
        <taxon>Actinomycetota</taxon>
        <taxon>Actinomycetes</taxon>
        <taxon>Micrococcales</taxon>
        <taxon>Microbacteriaceae</taxon>
        <taxon>Cryobacterium</taxon>
    </lineage>
</organism>
<accession>A0A3A5MJ82</accession>
<dbReference type="InterPro" id="IPR050678">
    <property type="entry name" value="DNA_Partitioning_ATPase"/>
</dbReference>
<evidence type="ECO:0000259" key="1">
    <source>
        <dbReference type="Pfam" id="PF13614"/>
    </source>
</evidence>
<gene>
    <name evidence="2" type="ORF">D6T64_04615</name>
</gene>
<evidence type="ECO:0000313" key="2">
    <source>
        <dbReference type="EMBL" id="RJT90207.1"/>
    </source>
</evidence>
<keyword evidence="3" id="KW-1185">Reference proteome</keyword>
<dbReference type="PANTHER" id="PTHR13696:SF99">
    <property type="entry name" value="COBYRINIC ACID AC-DIAMIDE SYNTHASE"/>
    <property type="match status" value="1"/>
</dbReference>
<dbReference type="Gene3D" id="3.40.50.300">
    <property type="entry name" value="P-loop containing nucleotide triphosphate hydrolases"/>
    <property type="match status" value="1"/>
</dbReference>